<reference evidence="2" key="1">
    <citation type="submission" date="2020-08" db="EMBL/GenBank/DDBJ databases">
        <title>Multicomponent nature underlies the extraordinary mechanical properties of spider dragline silk.</title>
        <authorList>
            <person name="Kono N."/>
            <person name="Nakamura H."/>
            <person name="Mori M."/>
            <person name="Yoshida Y."/>
            <person name="Ohtoshi R."/>
            <person name="Malay A.D."/>
            <person name="Moran D.A.P."/>
            <person name="Tomita M."/>
            <person name="Numata K."/>
            <person name="Arakawa K."/>
        </authorList>
    </citation>
    <scope>NUCLEOTIDE SEQUENCE</scope>
</reference>
<feature type="region of interest" description="Disordered" evidence="1">
    <location>
        <begin position="70"/>
        <end position="94"/>
    </location>
</feature>
<proteinExistence type="predicted"/>
<dbReference type="EMBL" id="BMAV01014020">
    <property type="protein sequence ID" value="GFY62039.1"/>
    <property type="molecule type" value="Genomic_DNA"/>
</dbReference>
<evidence type="ECO:0000256" key="1">
    <source>
        <dbReference type="SAM" id="MobiDB-lite"/>
    </source>
</evidence>
<organism evidence="2 3">
    <name type="scientific">Trichonephila inaurata madagascariensis</name>
    <dbReference type="NCBI Taxonomy" id="2747483"/>
    <lineage>
        <taxon>Eukaryota</taxon>
        <taxon>Metazoa</taxon>
        <taxon>Ecdysozoa</taxon>
        <taxon>Arthropoda</taxon>
        <taxon>Chelicerata</taxon>
        <taxon>Arachnida</taxon>
        <taxon>Araneae</taxon>
        <taxon>Araneomorphae</taxon>
        <taxon>Entelegynae</taxon>
        <taxon>Araneoidea</taxon>
        <taxon>Nephilidae</taxon>
        <taxon>Trichonephila</taxon>
        <taxon>Trichonephila inaurata</taxon>
    </lineage>
</organism>
<name>A0A8X6Y331_9ARAC</name>
<dbReference type="Proteomes" id="UP000886998">
    <property type="component" value="Unassembled WGS sequence"/>
</dbReference>
<comment type="caution">
    <text evidence="2">The sequence shown here is derived from an EMBL/GenBank/DDBJ whole genome shotgun (WGS) entry which is preliminary data.</text>
</comment>
<accession>A0A8X6Y331</accession>
<keyword evidence="3" id="KW-1185">Reference proteome</keyword>
<protein>
    <submittedName>
        <fullName evidence="2">Uncharacterized protein</fullName>
    </submittedName>
</protein>
<dbReference type="AlphaFoldDB" id="A0A8X6Y331"/>
<sequence>MPHPGFGPFFPTTLDQGINMVFCSTLFLNKREPNTSHSRIMNLNTTWNALATFSKYGASPLKGKIPAFTPVVNRNQKSSSPKKRSHLIEKAKNR</sequence>
<evidence type="ECO:0000313" key="2">
    <source>
        <dbReference type="EMBL" id="GFY62039.1"/>
    </source>
</evidence>
<evidence type="ECO:0000313" key="3">
    <source>
        <dbReference type="Proteomes" id="UP000886998"/>
    </source>
</evidence>
<gene>
    <name evidence="2" type="ORF">TNIN_153951</name>
</gene>